<reference evidence="1 2" key="1">
    <citation type="submission" date="2018-11" db="EMBL/GenBank/DDBJ databases">
        <title>Photobacterium sp. BEI247 sp. nov., a marine bacterium isolated from Yongle Blue Hole in the South China Sea.</title>
        <authorList>
            <person name="Wang X."/>
        </authorList>
    </citation>
    <scope>NUCLEOTIDE SEQUENCE [LARGE SCALE GENOMIC DNA]</scope>
    <source>
        <strain evidence="2">BEI247</strain>
    </source>
</reference>
<dbReference type="RefSeq" id="WP_128782697.1">
    <property type="nucleotide sequence ID" value="NZ_RJLM01000001.1"/>
</dbReference>
<dbReference type="AlphaFoldDB" id="A0A3S3RBZ0"/>
<dbReference type="PROSITE" id="PS51257">
    <property type="entry name" value="PROKAR_LIPOPROTEIN"/>
    <property type="match status" value="1"/>
</dbReference>
<sequence length="196" mass="21622">MKNIVIGLAVVLSLSGCVTRKIPVKQEAKEVTPITEISAIQLKCELIEVYTLEDSHPNNVVPILKNQTYLSGGNRYRISDVLKTRKGRPSSVMAELYKCGTPYTMKPAGNVQLLPGAYSVKPIAFSEIENNDCKILTTHVVEKTSPDSLEIELANEAYMLGGNRFHITKIIDSDGVNPTSVVADIYRCKHRTVAFN</sequence>
<dbReference type="SUPFAM" id="SSF159871">
    <property type="entry name" value="YdgH-like"/>
    <property type="match status" value="1"/>
</dbReference>
<gene>
    <name evidence="1" type="ORF">EDI28_05005</name>
</gene>
<proteinExistence type="predicted"/>
<protein>
    <submittedName>
        <fullName evidence="1">DUF1471 domain-containing protein</fullName>
    </submittedName>
</protein>
<keyword evidence="2" id="KW-1185">Reference proteome</keyword>
<evidence type="ECO:0000313" key="1">
    <source>
        <dbReference type="EMBL" id="RWX57390.1"/>
    </source>
</evidence>
<comment type="caution">
    <text evidence="1">The sequence shown here is derived from an EMBL/GenBank/DDBJ whole genome shotgun (WGS) entry which is preliminary data.</text>
</comment>
<evidence type="ECO:0000313" key="2">
    <source>
        <dbReference type="Proteomes" id="UP000287563"/>
    </source>
</evidence>
<organism evidence="1 2">
    <name type="scientific">Photobacterium chitinilyticum</name>
    <dbReference type="NCBI Taxonomy" id="2485123"/>
    <lineage>
        <taxon>Bacteria</taxon>
        <taxon>Pseudomonadati</taxon>
        <taxon>Pseudomonadota</taxon>
        <taxon>Gammaproteobacteria</taxon>
        <taxon>Vibrionales</taxon>
        <taxon>Vibrionaceae</taxon>
        <taxon>Photobacterium</taxon>
    </lineage>
</organism>
<dbReference type="InterPro" id="IPR036275">
    <property type="entry name" value="YdgH-like_sf"/>
</dbReference>
<name>A0A3S3RBZ0_9GAMM</name>
<dbReference type="EMBL" id="RJLM01000001">
    <property type="protein sequence ID" value="RWX57390.1"/>
    <property type="molecule type" value="Genomic_DNA"/>
</dbReference>
<dbReference type="Proteomes" id="UP000287563">
    <property type="component" value="Unassembled WGS sequence"/>
</dbReference>
<accession>A0A3S3RBZ0</accession>
<dbReference type="OrthoDB" id="5816921at2"/>